<gene>
    <name evidence="9" type="ORF">HNQ96_002142</name>
</gene>
<dbReference type="InterPro" id="IPR047748">
    <property type="entry name" value="AztA-like"/>
</dbReference>
<evidence type="ECO:0000256" key="7">
    <source>
        <dbReference type="SAM" id="MobiDB-lite"/>
    </source>
</evidence>
<evidence type="ECO:0000256" key="3">
    <source>
        <dbReference type="ARBA" id="ARBA00022741"/>
    </source>
</evidence>
<keyword evidence="6" id="KW-0406">Ion transport</keyword>
<dbReference type="InterPro" id="IPR003593">
    <property type="entry name" value="AAA+_ATPase"/>
</dbReference>
<dbReference type="InterPro" id="IPR050153">
    <property type="entry name" value="Metal_Ion_Import_ABC"/>
</dbReference>
<feature type="domain" description="ABC transporter" evidence="8">
    <location>
        <begin position="17"/>
        <end position="243"/>
    </location>
</feature>
<dbReference type="Gene3D" id="3.40.50.300">
    <property type="entry name" value="P-loop containing nucleotide triphosphate hydrolases"/>
    <property type="match status" value="1"/>
</dbReference>
<dbReference type="AlphaFoldDB" id="A0A8E1WDA2"/>
<feature type="compositionally biased region" description="Basic and acidic residues" evidence="7">
    <location>
        <begin position="256"/>
        <end position="274"/>
    </location>
</feature>
<feature type="region of interest" description="Disordered" evidence="7">
    <location>
        <begin position="256"/>
        <end position="300"/>
    </location>
</feature>
<dbReference type="NCBIfam" id="NF040873">
    <property type="entry name" value="AztA"/>
    <property type="match status" value="1"/>
</dbReference>
<dbReference type="InterPro" id="IPR027417">
    <property type="entry name" value="P-loop_NTPase"/>
</dbReference>
<dbReference type="CDD" id="cd03235">
    <property type="entry name" value="ABC_Metallic_Cations"/>
    <property type="match status" value="1"/>
</dbReference>
<keyword evidence="3" id="KW-0547">Nucleotide-binding</keyword>
<dbReference type="PANTHER" id="PTHR42734:SF5">
    <property type="entry name" value="IRON TRANSPORT SYSTEM ATP-BINDING PROTEIN HI_0361-RELATED"/>
    <property type="match status" value="1"/>
</dbReference>
<evidence type="ECO:0000256" key="1">
    <source>
        <dbReference type="ARBA" id="ARBA00005417"/>
    </source>
</evidence>
<reference evidence="9 10" key="1">
    <citation type="submission" date="2020-08" db="EMBL/GenBank/DDBJ databases">
        <title>Genomic Encyclopedia of Type Strains, Phase IV (KMG-IV): sequencing the most valuable type-strain genomes for metagenomic binning, comparative biology and taxonomic classification.</title>
        <authorList>
            <person name="Goeker M."/>
        </authorList>
    </citation>
    <scope>NUCLEOTIDE SEQUENCE [LARGE SCALE GENOMIC DNA]</scope>
    <source>
        <strain evidence="9 10">DSM 17454</strain>
    </source>
</reference>
<name>A0A8E1WDA2_9HYPH</name>
<evidence type="ECO:0000313" key="9">
    <source>
        <dbReference type="EMBL" id="MBB6466277.1"/>
    </source>
</evidence>
<keyword evidence="4 9" id="KW-0067">ATP-binding</keyword>
<proteinExistence type="inferred from homology"/>
<dbReference type="InterPro" id="IPR017871">
    <property type="entry name" value="ABC_transporter-like_CS"/>
</dbReference>
<evidence type="ECO:0000256" key="5">
    <source>
        <dbReference type="ARBA" id="ARBA00022906"/>
    </source>
</evidence>
<evidence type="ECO:0000313" key="10">
    <source>
        <dbReference type="Proteomes" id="UP000532373"/>
    </source>
</evidence>
<dbReference type="InterPro" id="IPR003439">
    <property type="entry name" value="ABC_transporter-like_ATP-bd"/>
</dbReference>
<evidence type="ECO:0000256" key="2">
    <source>
        <dbReference type="ARBA" id="ARBA00022448"/>
    </source>
</evidence>
<keyword evidence="2" id="KW-0813">Transport</keyword>
<feature type="compositionally biased region" description="Basic and acidic residues" evidence="7">
    <location>
        <begin position="283"/>
        <end position="300"/>
    </location>
</feature>
<dbReference type="PROSITE" id="PS50893">
    <property type="entry name" value="ABC_TRANSPORTER_2"/>
    <property type="match status" value="1"/>
</dbReference>
<accession>A0A8E1WDA2</accession>
<dbReference type="Pfam" id="PF00005">
    <property type="entry name" value="ABC_tran"/>
    <property type="match status" value="1"/>
</dbReference>
<keyword evidence="5" id="KW-0864">Zinc transport</keyword>
<comment type="caution">
    <text evidence="9">The sequence shown here is derived from an EMBL/GenBank/DDBJ whole genome shotgun (WGS) entry which is preliminary data.</text>
</comment>
<evidence type="ECO:0000256" key="4">
    <source>
        <dbReference type="ARBA" id="ARBA00022840"/>
    </source>
</evidence>
<dbReference type="SUPFAM" id="SSF52540">
    <property type="entry name" value="P-loop containing nucleoside triphosphate hydrolases"/>
    <property type="match status" value="1"/>
</dbReference>
<dbReference type="PANTHER" id="PTHR42734">
    <property type="entry name" value="METAL TRANSPORT SYSTEM ATP-BINDING PROTEIN TM_0124-RELATED"/>
    <property type="match status" value="1"/>
</dbReference>
<dbReference type="GO" id="GO:0006829">
    <property type="term" value="P:zinc ion transport"/>
    <property type="evidence" value="ECO:0007669"/>
    <property type="project" value="UniProtKB-KW"/>
</dbReference>
<keyword evidence="5" id="KW-0862">Zinc</keyword>
<dbReference type="GO" id="GO:0005524">
    <property type="term" value="F:ATP binding"/>
    <property type="evidence" value="ECO:0007669"/>
    <property type="project" value="UniProtKB-KW"/>
</dbReference>
<dbReference type="Proteomes" id="UP000532373">
    <property type="component" value="Unassembled WGS sequence"/>
</dbReference>
<dbReference type="SMART" id="SM00382">
    <property type="entry name" value="AAA"/>
    <property type="match status" value="1"/>
</dbReference>
<organism evidence="9 10">
    <name type="scientific">Aminobacter carboxidus</name>
    <dbReference type="NCBI Taxonomy" id="376165"/>
    <lineage>
        <taxon>Bacteria</taxon>
        <taxon>Pseudomonadati</taxon>
        <taxon>Pseudomonadota</taxon>
        <taxon>Alphaproteobacteria</taxon>
        <taxon>Hyphomicrobiales</taxon>
        <taxon>Phyllobacteriaceae</taxon>
        <taxon>Aminobacter</taxon>
    </lineage>
</organism>
<dbReference type="GO" id="GO:0016887">
    <property type="term" value="F:ATP hydrolysis activity"/>
    <property type="evidence" value="ECO:0007669"/>
    <property type="project" value="InterPro"/>
</dbReference>
<comment type="similarity">
    <text evidence="1">Belongs to the ABC transporter superfamily.</text>
</comment>
<dbReference type="EMBL" id="JACHGI010000003">
    <property type="protein sequence ID" value="MBB6466277.1"/>
    <property type="molecule type" value="Genomic_DNA"/>
</dbReference>
<evidence type="ECO:0000259" key="8">
    <source>
        <dbReference type="PROSITE" id="PS50893"/>
    </source>
</evidence>
<sequence length="300" mass="32881">MTSSLPQSMKPMTDACLTFKDLTLGYNSHPAVHHLNGAISSGSLTAVVGANGSGKSTLMKGIVGVLKPMAGICTVTPGKRVAYLPQQSELDRSFPARVVDLVSLGLWPKRGLLGRYSRDDRDSVSKALMAVGLEGFEKRAIDTLSGGQLQRALFARVLVQDADLILLDEPFNAVDAKTVGDLIKLIQRWHGESRTVMVVAHDLELVRAHFPNTLLLARRPVAWGETREVLRPENLLKARRFDEAWHDDAPWCEPDDGHAHGHTHSHTDGHDHAHGQNGHHHHDHGEVHDHPDHESGPRAA</sequence>
<evidence type="ECO:0000256" key="6">
    <source>
        <dbReference type="ARBA" id="ARBA00023065"/>
    </source>
</evidence>
<protein>
    <submittedName>
        <fullName evidence="9">Zinc/manganese transport system ATP-binding protein</fullName>
    </submittedName>
</protein>
<dbReference type="PROSITE" id="PS00211">
    <property type="entry name" value="ABC_TRANSPORTER_1"/>
    <property type="match status" value="1"/>
</dbReference>